<feature type="transmembrane region" description="Helical" evidence="1">
    <location>
        <begin position="6"/>
        <end position="24"/>
    </location>
</feature>
<keyword evidence="1" id="KW-1133">Transmembrane helix</keyword>
<dbReference type="OrthoDB" id="8641855at2"/>
<reference evidence="3" key="1">
    <citation type="submission" date="2017-05" db="EMBL/GenBank/DDBJ databases">
        <title>Complete and WGS of Bordetella genogroups.</title>
        <authorList>
            <person name="Spilker T."/>
            <person name="Lipuma J."/>
        </authorList>
    </citation>
    <scope>NUCLEOTIDE SEQUENCE [LARGE SCALE GENOMIC DNA]</scope>
    <source>
        <strain evidence="3">AU6712</strain>
    </source>
</reference>
<keyword evidence="3" id="KW-1185">Reference proteome</keyword>
<comment type="caution">
    <text evidence="2">The sequence shown here is derived from an EMBL/GenBank/DDBJ whole genome shotgun (WGS) entry which is preliminary data.</text>
</comment>
<dbReference type="AlphaFoldDB" id="A0A261VN51"/>
<dbReference type="EMBL" id="NEVU01000002">
    <property type="protein sequence ID" value="OZI75181.1"/>
    <property type="molecule type" value="Genomic_DNA"/>
</dbReference>
<organism evidence="2 3">
    <name type="scientific">Bordetella genomosp. 12</name>
    <dbReference type="NCBI Taxonomy" id="463035"/>
    <lineage>
        <taxon>Bacteria</taxon>
        <taxon>Pseudomonadati</taxon>
        <taxon>Pseudomonadota</taxon>
        <taxon>Betaproteobacteria</taxon>
        <taxon>Burkholderiales</taxon>
        <taxon>Alcaligenaceae</taxon>
        <taxon>Bordetella</taxon>
    </lineage>
</organism>
<gene>
    <name evidence="2" type="ORF">CAL22_08075</name>
</gene>
<evidence type="ECO:0000256" key="1">
    <source>
        <dbReference type="SAM" id="Phobius"/>
    </source>
</evidence>
<name>A0A261VN51_9BORD</name>
<protein>
    <submittedName>
        <fullName evidence="2">Uncharacterized protein</fullName>
    </submittedName>
</protein>
<keyword evidence="1" id="KW-0472">Membrane</keyword>
<evidence type="ECO:0000313" key="2">
    <source>
        <dbReference type="EMBL" id="OZI75181.1"/>
    </source>
</evidence>
<evidence type="ECO:0000313" key="3">
    <source>
        <dbReference type="Proteomes" id="UP000216429"/>
    </source>
</evidence>
<keyword evidence="1" id="KW-0812">Transmembrane</keyword>
<sequence length="99" mass="10733">MLIGAAVGAYLGAMAGAIFLLRALRLTRLRLAQAEDEAVSRGVVLAAQVHPDEELAVLSLLNDAGGRHIQRQQHLGRAPVGWAARDHTMSQARRTQWQS</sequence>
<proteinExistence type="predicted"/>
<accession>A0A261VN51</accession>
<dbReference type="Proteomes" id="UP000216429">
    <property type="component" value="Unassembled WGS sequence"/>
</dbReference>